<protein>
    <submittedName>
        <fullName evidence="1">Uncharacterized protein</fullName>
    </submittedName>
</protein>
<gene>
    <name evidence="1" type="ORF">HPB50_012048</name>
</gene>
<comment type="caution">
    <text evidence="1">The sequence shown here is derived from an EMBL/GenBank/DDBJ whole genome shotgun (WGS) entry which is preliminary data.</text>
</comment>
<reference evidence="1" key="1">
    <citation type="submission" date="2020-05" db="EMBL/GenBank/DDBJ databases">
        <title>Large-scale comparative analyses of tick genomes elucidate their genetic diversity and vector capacities.</title>
        <authorList>
            <person name="Jia N."/>
            <person name="Wang J."/>
            <person name="Shi W."/>
            <person name="Du L."/>
            <person name="Sun Y."/>
            <person name="Zhan W."/>
            <person name="Jiang J."/>
            <person name="Wang Q."/>
            <person name="Zhang B."/>
            <person name="Ji P."/>
            <person name="Sakyi L.B."/>
            <person name="Cui X."/>
            <person name="Yuan T."/>
            <person name="Jiang B."/>
            <person name="Yang W."/>
            <person name="Lam T.T.-Y."/>
            <person name="Chang Q."/>
            <person name="Ding S."/>
            <person name="Wang X."/>
            <person name="Zhu J."/>
            <person name="Ruan X."/>
            <person name="Zhao L."/>
            <person name="Wei J."/>
            <person name="Que T."/>
            <person name="Du C."/>
            <person name="Cheng J."/>
            <person name="Dai P."/>
            <person name="Han X."/>
            <person name="Huang E."/>
            <person name="Gao Y."/>
            <person name="Liu J."/>
            <person name="Shao H."/>
            <person name="Ye R."/>
            <person name="Li L."/>
            <person name="Wei W."/>
            <person name="Wang X."/>
            <person name="Wang C."/>
            <person name="Yang T."/>
            <person name="Huo Q."/>
            <person name="Li W."/>
            <person name="Guo W."/>
            <person name="Chen H."/>
            <person name="Zhou L."/>
            <person name="Ni X."/>
            <person name="Tian J."/>
            <person name="Zhou Y."/>
            <person name="Sheng Y."/>
            <person name="Liu T."/>
            <person name="Pan Y."/>
            <person name="Xia L."/>
            <person name="Li J."/>
            <person name="Zhao F."/>
            <person name="Cao W."/>
        </authorList>
    </citation>
    <scope>NUCLEOTIDE SEQUENCE</scope>
    <source>
        <strain evidence="1">Hyas-2018</strain>
    </source>
</reference>
<evidence type="ECO:0000313" key="1">
    <source>
        <dbReference type="EMBL" id="KAH6946191.1"/>
    </source>
</evidence>
<accession>A0ACB7TJ89</accession>
<sequence length="94" mass="10440">MDEAERRARRAAAARARPQDPAVRAREAAAKRARRLADPETHESEILPFPNEEKEFELPESEFGEVLAKYREADKDKASVEGESSKESQSSAAG</sequence>
<proteinExistence type="predicted"/>
<evidence type="ECO:0000313" key="2">
    <source>
        <dbReference type="Proteomes" id="UP000821845"/>
    </source>
</evidence>
<organism evidence="1 2">
    <name type="scientific">Hyalomma asiaticum</name>
    <name type="common">Tick</name>
    <dbReference type="NCBI Taxonomy" id="266040"/>
    <lineage>
        <taxon>Eukaryota</taxon>
        <taxon>Metazoa</taxon>
        <taxon>Ecdysozoa</taxon>
        <taxon>Arthropoda</taxon>
        <taxon>Chelicerata</taxon>
        <taxon>Arachnida</taxon>
        <taxon>Acari</taxon>
        <taxon>Parasitiformes</taxon>
        <taxon>Ixodida</taxon>
        <taxon>Ixodoidea</taxon>
        <taxon>Ixodidae</taxon>
        <taxon>Hyalomminae</taxon>
        <taxon>Hyalomma</taxon>
    </lineage>
</organism>
<dbReference type="Proteomes" id="UP000821845">
    <property type="component" value="Chromosome 1"/>
</dbReference>
<keyword evidence="2" id="KW-1185">Reference proteome</keyword>
<dbReference type="EMBL" id="CM023481">
    <property type="protein sequence ID" value="KAH6946191.1"/>
    <property type="molecule type" value="Genomic_DNA"/>
</dbReference>
<name>A0ACB7TJ89_HYAAI</name>